<dbReference type="OrthoDB" id="406505at2759"/>
<dbReference type="InterPro" id="IPR051477">
    <property type="entry name" value="Expansin_CellWall"/>
</dbReference>
<dbReference type="CDD" id="cd22191">
    <property type="entry name" value="DPBB_RlpA_EXP_N-like"/>
    <property type="match status" value="1"/>
</dbReference>
<evidence type="ECO:0000256" key="1">
    <source>
        <dbReference type="ARBA" id="ARBA00022729"/>
    </source>
</evidence>
<evidence type="ECO:0000259" key="3">
    <source>
        <dbReference type="Pfam" id="PF03330"/>
    </source>
</evidence>
<evidence type="ECO:0000256" key="2">
    <source>
        <dbReference type="SAM" id="SignalP"/>
    </source>
</evidence>
<dbReference type="AlphaFoldDB" id="A0A9N9HHB7"/>
<organism evidence="4 5">
    <name type="scientific">Acaulospora morrowiae</name>
    <dbReference type="NCBI Taxonomy" id="94023"/>
    <lineage>
        <taxon>Eukaryota</taxon>
        <taxon>Fungi</taxon>
        <taxon>Fungi incertae sedis</taxon>
        <taxon>Mucoromycota</taxon>
        <taxon>Glomeromycotina</taxon>
        <taxon>Glomeromycetes</taxon>
        <taxon>Diversisporales</taxon>
        <taxon>Acaulosporaceae</taxon>
        <taxon>Acaulospora</taxon>
    </lineage>
</organism>
<sequence>MFSSKRSAFLFFLALILAVAFTFDSILISVSASPIKKRDDGVNSDGLCYGTFTGEGTFYEIGMGACGQQNTDQDLVAALPVSMFGNSPNNNPNLNKNCFRNATVSHNGKSVTVTIVDICQGCKSGDLDLSPAAFCKLADPSEGRIPITYVLN</sequence>
<evidence type="ECO:0000313" key="4">
    <source>
        <dbReference type="EMBL" id="CAG8680772.1"/>
    </source>
</evidence>
<keyword evidence="5" id="KW-1185">Reference proteome</keyword>
<accession>A0A9N9HHB7</accession>
<dbReference type="Pfam" id="PF03330">
    <property type="entry name" value="DPBB_1"/>
    <property type="match status" value="1"/>
</dbReference>
<dbReference type="InterPro" id="IPR036908">
    <property type="entry name" value="RlpA-like_sf"/>
</dbReference>
<dbReference type="PANTHER" id="PTHR31836">
    <property type="match status" value="1"/>
</dbReference>
<dbReference type="PANTHER" id="PTHR31836:SF28">
    <property type="entry name" value="SRCR DOMAIN-CONTAINING PROTEIN-RELATED"/>
    <property type="match status" value="1"/>
</dbReference>
<evidence type="ECO:0000313" key="5">
    <source>
        <dbReference type="Proteomes" id="UP000789342"/>
    </source>
</evidence>
<name>A0A9N9HHB7_9GLOM</name>
<dbReference type="EMBL" id="CAJVPV010013863">
    <property type="protein sequence ID" value="CAG8680772.1"/>
    <property type="molecule type" value="Genomic_DNA"/>
</dbReference>
<dbReference type="Proteomes" id="UP000789342">
    <property type="component" value="Unassembled WGS sequence"/>
</dbReference>
<keyword evidence="1 2" id="KW-0732">Signal</keyword>
<gene>
    <name evidence="4" type="ORF">AMORRO_LOCUS11234</name>
</gene>
<protein>
    <submittedName>
        <fullName evidence="4">14576_t:CDS:1</fullName>
    </submittedName>
</protein>
<feature type="signal peptide" evidence="2">
    <location>
        <begin position="1"/>
        <end position="32"/>
    </location>
</feature>
<dbReference type="Gene3D" id="2.40.40.10">
    <property type="entry name" value="RlpA-like domain"/>
    <property type="match status" value="1"/>
</dbReference>
<feature type="chain" id="PRO_5040307418" evidence="2">
    <location>
        <begin position="33"/>
        <end position="152"/>
    </location>
</feature>
<proteinExistence type="predicted"/>
<dbReference type="InterPro" id="IPR009009">
    <property type="entry name" value="RlpA-like_DPBB"/>
</dbReference>
<reference evidence="4" key="1">
    <citation type="submission" date="2021-06" db="EMBL/GenBank/DDBJ databases">
        <authorList>
            <person name="Kallberg Y."/>
            <person name="Tangrot J."/>
            <person name="Rosling A."/>
        </authorList>
    </citation>
    <scope>NUCLEOTIDE SEQUENCE</scope>
    <source>
        <strain evidence="4">CL551</strain>
    </source>
</reference>
<feature type="domain" description="RlpA-like protein double-psi beta-barrel" evidence="3">
    <location>
        <begin position="53"/>
        <end position="149"/>
    </location>
</feature>
<dbReference type="SUPFAM" id="SSF50685">
    <property type="entry name" value="Barwin-like endoglucanases"/>
    <property type="match status" value="1"/>
</dbReference>
<comment type="caution">
    <text evidence="4">The sequence shown here is derived from an EMBL/GenBank/DDBJ whole genome shotgun (WGS) entry which is preliminary data.</text>
</comment>